<protein>
    <submittedName>
        <fullName evidence="2">Uncharacterized protein</fullName>
    </submittedName>
</protein>
<evidence type="ECO:0000313" key="2">
    <source>
        <dbReference type="EMBL" id="KAJ7620796.1"/>
    </source>
</evidence>
<organism evidence="2 3">
    <name type="scientific">Mycena rosella</name>
    <name type="common">Pink bonnet</name>
    <name type="synonym">Agaricus rosellus</name>
    <dbReference type="NCBI Taxonomy" id="1033263"/>
    <lineage>
        <taxon>Eukaryota</taxon>
        <taxon>Fungi</taxon>
        <taxon>Dikarya</taxon>
        <taxon>Basidiomycota</taxon>
        <taxon>Agaricomycotina</taxon>
        <taxon>Agaricomycetes</taxon>
        <taxon>Agaricomycetidae</taxon>
        <taxon>Agaricales</taxon>
        <taxon>Marasmiineae</taxon>
        <taxon>Mycenaceae</taxon>
        <taxon>Mycena</taxon>
    </lineage>
</organism>
<accession>A0AAD7FHQ6</accession>
<dbReference type="EMBL" id="JARKIE010000689">
    <property type="protein sequence ID" value="KAJ7620796.1"/>
    <property type="molecule type" value="Genomic_DNA"/>
</dbReference>
<sequence>MPSLSGDDEMRDPPTIKTIAVRSGPRGGAAARPHGSSRLLPLAGVNVLQPLATRRLLTLVHTHEDELDGGTVHRVRARECASGRTIRVRARRWVRIRKGHGYVLRQRDAVEEGARSSSGDAYHEAAATKGNPSQARDPGERRPDFFQVVAEKGAARGAHVVQGSYEERQLSRERDADAPPSLDAWSMRRRAAVSETKIPIGIFEHDIDGESRIREQSIAARKRKAGSDRRCPHVARLASHLSLASHDVIPGRLRLAAGQAPRRAEDVRALSAPTSLLSTLRRVPPMRDVEPTGGGVEAAKRARRRGEPAWALRPAAGRGERAFCAGRHSGCLRRAVLCNAYFPGCPILCILNQWRNPVLLGSAVSGAGGCLTIEGDGVKATRTKQHQSPLGTEPALLRDIASLSEKKHTMYRGCTIPLAIPVMYMRAAKEQKGMARHRRNQ</sequence>
<proteinExistence type="predicted"/>
<evidence type="ECO:0000313" key="3">
    <source>
        <dbReference type="Proteomes" id="UP001221757"/>
    </source>
</evidence>
<feature type="compositionally biased region" description="Low complexity" evidence="1">
    <location>
        <begin position="20"/>
        <end position="35"/>
    </location>
</feature>
<reference evidence="2" key="1">
    <citation type="submission" date="2023-03" db="EMBL/GenBank/DDBJ databases">
        <title>Massive genome expansion in bonnet fungi (Mycena s.s.) driven by repeated elements and novel gene families across ecological guilds.</title>
        <authorList>
            <consortium name="Lawrence Berkeley National Laboratory"/>
            <person name="Harder C.B."/>
            <person name="Miyauchi S."/>
            <person name="Viragh M."/>
            <person name="Kuo A."/>
            <person name="Thoen E."/>
            <person name="Andreopoulos B."/>
            <person name="Lu D."/>
            <person name="Skrede I."/>
            <person name="Drula E."/>
            <person name="Henrissat B."/>
            <person name="Morin E."/>
            <person name="Kohler A."/>
            <person name="Barry K."/>
            <person name="LaButti K."/>
            <person name="Morin E."/>
            <person name="Salamov A."/>
            <person name="Lipzen A."/>
            <person name="Mereny Z."/>
            <person name="Hegedus B."/>
            <person name="Baldrian P."/>
            <person name="Stursova M."/>
            <person name="Weitz H."/>
            <person name="Taylor A."/>
            <person name="Grigoriev I.V."/>
            <person name="Nagy L.G."/>
            <person name="Martin F."/>
            <person name="Kauserud H."/>
        </authorList>
    </citation>
    <scope>NUCLEOTIDE SEQUENCE</scope>
    <source>
        <strain evidence="2">CBHHK067</strain>
    </source>
</reference>
<dbReference type="AlphaFoldDB" id="A0AAD7FHQ6"/>
<feature type="region of interest" description="Disordered" evidence="1">
    <location>
        <begin position="110"/>
        <end position="140"/>
    </location>
</feature>
<keyword evidence="3" id="KW-1185">Reference proteome</keyword>
<evidence type="ECO:0000256" key="1">
    <source>
        <dbReference type="SAM" id="MobiDB-lite"/>
    </source>
</evidence>
<dbReference type="Proteomes" id="UP001221757">
    <property type="component" value="Unassembled WGS sequence"/>
</dbReference>
<gene>
    <name evidence="2" type="ORF">B0H17DRAFT_1188486</name>
</gene>
<name>A0AAD7FHQ6_MYCRO</name>
<feature type="compositionally biased region" description="Acidic residues" evidence="1">
    <location>
        <begin position="1"/>
        <end position="10"/>
    </location>
</feature>
<comment type="caution">
    <text evidence="2">The sequence shown here is derived from an EMBL/GenBank/DDBJ whole genome shotgun (WGS) entry which is preliminary data.</text>
</comment>
<feature type="region of interest" description="Disordered" evidence="1">
    <location>
        <begin position="1"/>
        <end position="35"/>
    </location>
</feature>